<feature type="domain" description="DHFR" evidence="9">
    <location>
        <begin position="144"/>
        <end position="303"/>
    </location>
</feature>
<keyword evidence="5" id="KW-0521">NADP</keyword>
<gene>
    <name evidence="10" type="ORF">C7H52_00290</name>
</gene>
<dbReference type="InterPro" id="IPR012259">
    <property type="entry name" value="DHFR"/>
</dbReference>
<dbReference type="PANTHER" id="PTHR48069">
    <property type="entry name" value="DIHYDROFOLATE REDUCTASE"/>
    <property type="match status" value="1"/>
</dbReference>
<evidence type="ECO:0000313" key="10">
    <source>
        <dbReference type="EMBL" id="PSG91586.1"/>
    </source>
</evidence>
<dbReference type="FunFam" id="3.40.430.10:FF:000001">
    <property type="entry name" value="Dihydrofolate reductase"/>
    <property type="match status" value="1"/>
</dbReference>
<dbReference type="GO" id="GO:0046654">
    <property type="term" value="P:tetrahydrofolate biosynthetic process"/>
    <property type="evidence" value="ECO:0007669"/>
    <property type="project" value="UniProtKB-UniPathway"/>
</dbReference>
<evidence type="ECO:0000256" key="8">
    <source>
        <dbReference type="SAM" id="Phobius"/>
    </source>
</evidence>
<dbReference type="InterPro" id="IPR001796">
    <property type="entry name" value="DHFR_dom"/>
</dbReference>
<keyword evidence="8" id="KW-0812">Transmembrane</keyword>
<dbReference type="GO" id="GO:0005829">
    <property type="term" value="C:cytosol"/>
    <property type="evidence" value="ECO:0007669"/>
    <property type="project" value="TreeGrafter"/>
</dbReference>
<keyword evidence="8" id="KW-1133">Transmembrane helix</keyword>
<dbReference type="UniPathway" id="UPA00077">
    <property type="reaction ID" value="UER00158"/>
</dbReference>
<dbReference type="PRINTS" id="PR00070">
    <property type="entry name" value="DHFR"/>
</dbReference>
<feature type="transmembrane region" description="Helical" evidence="8">
    <location>
        <begin position="32"/>
        <end position="53"/>
    </location>
</feature>
<accession>A0A2T1NFS7</accession>
<dbReference type="Pfam" id="PF13239">
    <property type="entry name" value="2TM"/>
    <property type="match status" value="1"/>
</dbReference>
<evidence type="ECO:0000256" key="1">
    <source>
        <dbReference type="ARBA" id="ARBA00004903"/>
    </source>
</evidence>
<dbReference type="GO" id="GO:0006730">
    <property type="term" value="P:one-carbon metabolic process"/>
    <property type="evidence" value="ECO:0007669"/>
    <property type="project" value="UniProtKB-KW"/>
</dbReference>
<evidence type="ECO:0000256" key="2">
    <source>
        <dbReference type="ARBA" id="ARBA00009539"/>
    </source>
</evidence>
<proteinExistence type="inferred from homology"/>
<dbReference type="Gene3D" id="3.40.430.10">
    <property type="entry name" value="Dihydrofolate Reductase, subunit A"/>
    <property type="match status" value="1"/>
</dbReference>
<dbReference type="Proteomes" id="UP000238426">
    <property type="component" value="Unassembled WGS sequence"/>
</dbReference>
<comment type="pathway">
    <text evidence="1">Cofactor biosynthesis; tetrahydrofolate biosynthesis; 5,6,7,8-tetrahydrofolate from 7,8-dihydrofolate: step 1/1.</text>
</comment>
<evidence type="ECO:0000256" key="3">
    <source>
        <dbReference type="ARBA" id="ARBA00012856"/>
    </source>
</evidence>
<reference evidence="10 11" key="1">
    <citation type="submission" date="2018-03" db="EMBL/GenBank/DDBJ databases">
        <title>Mesoflavibacter sp. HG37 and Mesoflavibacter sp. HG96 sp.nov., two marine bacteria isolated from seawater of Western Pacific Ocean.</title>
        <authorList>
            <person name="Cheng H."/>
            <person name="Wu Y.-H."/>
            <person name="Guo L.-L."/>
            <person name="Xu X.-W."/>
        </authorList>
    </citation>
    <scope>NUCLEOTIDE SEQUENCE [LARGE SCALE GENOMIC DNA]</scope>
    <source>
        <strain evidence="10 11">KCTC 32269</strain>
    </source>
</reference>
<sequence length="304" mass="35577">MFGKKKSTPQIDQEQLELIKKAQKRIAQKKRLYAHFVLFLVGAVFLLALNLVFKFGEEQRYLDLDWSVIAVLIWLFFLAYHFISVFLVNKFINKEWEEKQLAKLVEKQKKAIEKIKSKNDIQIPSEKEIAQIEHSSKKTDTISNLTMIVAAGEKNEIGKNNDLIWHLKDDLKRFKALTSGHHIIMGRKTFESFQKPLPNRTHIVITRQDNYVVTEGVIVVNSLEEAFKFIKNDHQPFIIGGGEIYKQALPYAEKIELTRVHETFDADTYFPVIDANNWREIKNVFHTTDADHEHEFSFLTFERI</sequence>
<evidence type="ECO:0000313" key="11">
    <source>
        <dbReference type="Proteomes" id="UP000238426"/>
    </source>
</evidence>
<dbReference type="Pfam" id="PF00186">
    <property type="entry name" value="DHFR_1"/>
    <property type="match status" value="1"/>
</dbReference>
<comment type="function">
    <text evidence="7">Key enzyme in folate metabolism. Catalyzes an essential reaction for de novo glycine and purine synthesis, and for DNA precursor synthesis.</text>
</comment>
<dbReference type="AlphaFoldDB" id="A0A2T1NFS7"/>
<dbReference type="CDD" id="cd00209">
    <property type="entry name" value="DHFR"/>
    <property type="match status" value="1"/>
</dbReference>
<dbReference type="PANTHER" id="PTHR48069:SF3">
    <property type="entry name" value="DIHYDROFOLATE REDUCTASE"/>
    <property type="match status" value="1"/>
</dbReference>
<keyword evidence="11" id="KW-1185">Reference proteome</keyword>
<dbReference type="EMBL" id="PXOQ01000006">
    <property type="protein sequence ID" value="PSG91586.1"/>
    <property type="molecule type" value="Genomic_DNA"/>
</dbReference>
<dbReference type="SUPFAM" id="SSF53597">
    <property type="entry name" value="Dihydrofolate reductase-like"/>
    <property type="match status" value="1"/>
</dbReference>
<keyword evidence="6" id="KW-0560">Oxidoreductase</keyword>
<dbReference type="InterPro" id="IPR025698">
    <property type="entry name" value="2TM_dom"/>
</dbReference>
<keyword evidence="8" id="KW-0472">Membrane</keyword>
<dbReference type="EC" id="1.5.1.3" evidence="3"/>
<comment type="caution">
    <text evidence="10">The sequence shown here is derived from an EMBL/GenBank/DDBJ whole genome shotgun (WGS) entry which is preliminary data.</text>
</comment>
<evidence type="ECO:0000256" key="5">
    <source>
        <dbReference type="ARBA" id="ARBA00022857"/>
    </source>
</evidence>
<evidence type="ECO:0000256" key="6">
    <source>
        <dbReference type="ARBA" id="ARBA00023002"/>
    </source>
</evidence>
<dbReference type="OrthoDB" id="9804315at2"/>
<evidence type="ECO:0000256" key="7">
    <source>
        <dbReference type="ARBA" id="ARBA00025067"/>
    </source>
</evidence>
<evidence type="ECO:0000256" key="4">
    <source>
        <dbReference type="ARBA" id="ARBA00022563"/>
    </source>
</evidence>
<protein>
    <recommendedName>
        <fullName evidence="3">dihydrofolate reductase</fullName>
        <ecNumber evidence="3">1.5.1.3</ecNumber>
    </recommendedName>
</protein>
<dbReference type="GO" id="GO:0070401">
    <property type="term" value="F:NADP+ binding"/>
    <property type="evidence" value="ECO:0007669"/>
    <property type="project" value="UniProtKB-ARBA"/>
</dbReference>
<organism evidence="10 11">
    <name type="scientific">Aurantibacter aestuarii</name>
    <dbReference type="NCBI Taxonomy" id="1266046"/>
    <lineage>
        <taxon>Bacteria</taxon>
        <taxon>Pseudomonadati</taxon>
        <taxon>Bacteroidota</taxon>
        <taxon>Flavobacteriia</taxon>
        <taxon>Flavobacteriales</taxon>
        <taxon>Flavobacteriaceae</taxon>
        <taxon>Aurantibacter</taxon>
    </lineage>
</organism>
<dbReference type="GO" id="GO:0004146">
    <property type="term" value="F:dihydrofolate reductase activity"/>
    <property type="evidence" value="ECO:0007669"/>
    <property type="project" value="UniProtKB-EC"/>
</dbReference>
<keyword evidence="4" id="KW-0554">One-carbon metabolism</keyword>
<dbReference type="RefSeq" id="WP_106461882.1">
    <property type="nucleotide sequence ID" value="NZ_PXOQ01000006.1"/>
</dbReference>
<comment type="similarity">
    <text evidence="2">Belongs to the dihydrofolate reductase family.</text>
</comment>
<dbReference type="PROSITE" id="PS51330">
    <property type="entry name" value="DHFR_2"/>
    <property type="match status" value="1"/>
</dbReference>
<dbReference type="InterPro" id="IPR024072">
    <property type="entry name" value="DHFR-like_dom_sf"/>
</dbReference>
<name>A0A2T1NFS7_9FLAO</name>
<dbReference type="GO" id="GO:0046655">
    <property type="term" value="P:folic acid metabolic process"/>
    <property type="evidence" value="ECO:0007669"/>
    <property type="project" value="TreeGrafter"/>
</dbReference>
<evidence type="ECO:0000259" key="9">
    <source>
        <dbReference type="PROSITE" id="PS51330"/>
    </source>
</evidence>
<dbReference type="GO" id="GO:0046452">
    <property type="term" value="P:dihydrofolate metabolic process"/>
    <property type="evidence" value="ECO:0007669"/>
    <property type="project" value="TreeGrafter"/>
</dbReference>
<feature type="transmembrane region" description="Helical" evidence="8">
    <location>
        <begin position="65"/>
        <end position="88"/>
    </location>
</feature>